<dbReference type="Gene3D" id="3.40.50.300">
    <property type="entry name" value="P-loop containing nucleotide triphosphate hydrolases"/>
    <property type="match status" value="1"/>
</dbReference>
<dbReference type="EMBL" id="SEYY01019115">
    <property type="protein sequence ID" value="KAB7498651.1"/>
    <property type="molecule type" value="Genomic_DNA"/>
</dbReference>
<evidence type="ECO:0000256" key="6">
    <source>
        <dbReference type="PIRSR" id="PIRSR601019-1"/>
    </source>
</evidence>
<dbReference type="PRINTS" id="PR00318">
    <property type="entry name" value="GPROTEINA"/>
</dbReference>
<dbReference type="GO" id="GO:0007266">
    <property type="term" value="P:Rho protein signal transduction"/>
    <property type="evidence" value="ECO:0007669"/>
    <property type="project" value="TreeGrafter"/>
</dbReference>
<comment type="caution">
    <text evidence="7">The sequence shown here is derived from an EMBL/GenBank/DDBJ whole genome shotgun (WGS) entry which is preliminary data.</text>
</comment>
<dbReference type="PANTHER" id="PTHR10218:SF360">
    <property type="entry name" value="GUANINE NUCLEOTIDE-BINDING PROTEIN SUBUNIT ALPHA HOMOLOG"/>
    <property type="match status" value="1"/>
</dbReference>
<keyword evidence="8" id="KW-1185">Reference proteome</keyword>
<name>A0A5N5SWR7_9CRUS</name>
<keyword evidence="3" id="KW-0460">Magnesium</keyword>
<dbReference type="GO" id="GO:0031752">
    <property type="term" value="F:D5 dopamine receptor binding"/>
    <property type="evidence" value="ECO:0007669"/>
    <property type="project" value="TreeGrafter"/>
</dbReference>
<evidence type="ECO:0000256" key="3">
    <source>
        <dbReference type="ARBA" id="ARBA00022842"/>
    </source>
</evidence>
<evidence type="ECO:0000313" key="8">
    <source>
        <dbReference type="Proteomes" id="UP000326759"/>
    </source>
</evidence>
<dbReference type="PANTHER" id="PTHR10218">
    <property type="entry name" value="GTP-BINDING PROTEIN ALPHA SUBUNIT"/>
    <property type="match status" value="1"/>
</dbReference>
<dbReference type="InterPro" id="IPR027417">
    <property type="entry name" value="P-loop_NTPase"/>
</dbReference>
<accession>A0A5N5SWR7</accession>
<dbReference type="SUPFAM" id="SSF52540">
    <property type="entry name" value="P-loop containing nucleoside triphosphate hydrolases"/>
    <property type="match status" value="1"/>
</dbReference>
<feature type="binding site" evidence="6">
    <location>
        <begin position="34"/>
        <end position="38"/>
    </location>
    <ligand>
        <name>GTP</name>
        <dbReference type="ChEBI" id="CHEBI:37565"/>
    </ligand>
</feature>
<evidence type="ECO:0000313" key="7">
    <source>
        <dbReference type="EMBL" id="KAB7498651.1"/>
    </source>
</evidence>
<sequence>MFQLTEIFFMQERQLKQLTEFTIPINNVPFLFVDVGGQRTQRQKWFQCFESVTSIIFLASSSEFDQKLLEDRTTNRLEESLNIFSTIANNRSFRDVSIILFLNKTDLLIQKVRARQSNIAHYFTDFVGNPHDERDVQQFILQKFVEQRRQETSARRPLFHHFTTAVDTENIKVVFNSVKDTILQKNLEVLMLQ</sequence>
<reference evidence="7 8" key="1">
    <citation type="journal article" date="2019" name="PLoS Biol.">
        <title>Sex chromosomes control vertical transmission of feminizing Wolbachia symbionts in an isopod.</title>
        <authorList>
            <person name="Becking T."/>
            <person name="Chebbi M.A."/>
            <person name="Giraud I."/>
            <person name="Moumen B."/>
            <person name="Laverre T."/>
            <person name="Caubet Y."/>
            <person name="Peccoud J."/>
            <person name="Gilbert C."/>
            <person name="Cordaux R."/>
        </authorList>
    </citation>
    <scope>NUCLEOTIDE SEQUENCE [LARGE SCALE GENOMIC DNA]</scope>
    <source>
        <strain evidence="7">ANa2</strain>
        <tissue evidence="7">Whole body excluding digestive tract and cuticle</tissue>
    </source>
</reference>
<dbReference type="CDD" id="cd00066">
    <property type="entry name" value="G-alpha"/>
    <property type="match status" value="1"/>
</dbReference>
<organism evidence="7 8">
    <name type="scientific">Armadillidium nasatum</name>
    <dbReference type="NCBI Taxonomy" id="96803"/>
    <lineage>
        <taxon>Eukaryota</taxon>
        <taxon>Metazoa</taxon>
        <taxon>Ecdysozoa</taxon>
        <taxon>Arthropoda</taxon>
        <taxon>Crustacea</taxon>
        <taxon>Multicrustacea</taxon>
        <taxon>Malacostraca</taxon>
        <taxon>Eumalacostraca</taxon>
        <taxon>Peracarida</taxon>
        <taxon>Isopoda</taxon>
        <taxon>Oniscidea</taxon>
        <taxon>Crinocheta</taxon>
        <taxon>Armadillidiidae</taxon>
        <taxon>Armadillidium</taxon>
    </lineage>
</organism>
<gene>
    <name evidence="7" type="primary">Gna13</name>
    <name evidence="7" type="ORF">Anas_00533</name>
</gene>
<dbReference type="FunFam" id="3.40.50.300:FF:000754">
    <property type="entry name" value="Guanine nucleotide-binding protein subunit alpha-13"/>
    <property type="match status" value="1"/>
</dbReference>
<dbReference type="Pfam" id="PF00503">
    <property type="entry name" value="G-alpha"/>
    <property type="match status" value="1"/>
</dbReference>
<dbReference type="GO" id="GO:0005834">
    <property type="term" value="C:heterotrimeric G-protein complex"/>
    <property type="evidence" value="ECO:0007669"/>
    <property type="project" value="TreeGrafter"/>
</dbReference>
<keyword evidence="1" id="KW-0479">Metal-binding</keyword>
<evidence type="ECO:0000256" key="1">
    <source>
        <dbReference type="ARBA" id="ARBA00022723"/>
    </source>
</evidence>
<keyword evidence="5" id="KW-0807">Transducer</keyword>
<evidence type="ECO:0000256" key="5">
    <source>
        <dbReference type="ARBA" id="ARBA00023224"/>
    </source>
</evidence>
<dbReference type="OrthoDB" id="5817230at2759"/>
<keyword evidence="2 6" id="KW-0547">Nucleotide-binding</keyword>
<dbReference type="SMART" id="SM00275">
    <property type="entry name" value="G_alpha"/>
    <property type="match status" value="1"/>
</dbReference>
<keyword evidence="4 6" id="KW-0342">GTP-binding</keyword>
<dbReference type="GO" id="GO:0003924">
    <property type="term" value="F:GTPase activity"/>
    <property type="evidence" value="ECO:0007669"/>
    <property type="project" value="InterPro"/>
</dbReference>
<dbReference type="Proteomes" id="UP000326759">
    <property type="component" value="Unassembled WGS sequence"/>
</dbReference>
<dbReference type="GO" id="GO:0046872">
    <property type="term" value="F:metal ion binding"/>
    <property type="evidence" value="ECO:0007669"/>
    <property type="project" value="UniProtKB-KW"/>
</dbReference>
<dbReference type="AlphaFoldDB" id="A0A5N5SWR7"/>
<dbReference type="PROSITE" id="PS51882">
    <property type="entry name" value="G_ALPHA"/>
    <property type="match status" value="1"/>
</dbReference>
<dbReference type="GO" id="GO:0007188">
    <property type="term" value="P:adenylate cyclase-modulating G protein-coupled receptor signaling pathway"/>
    <property type="evidence" value="ECO:0007669"/>
    <property type="project" value="TreeGrafter"/>
</dbReference>
<evidence type="ECO:0000256" key="2">
    <source>
        <dbReference type="ARBA" id="ARBA00022741"/>
    </source>
</evidence>
<feature type="binding site" evidence="6">
    <location>
        <begin position="103"/>
        <end position="106"/>
    </location>
    <ligand>
        <name>GTP</name>
        <dbReference type="ChEBI" id="CHEBI:37565"/>
    </ligand>
</feature>
<protein>
    <submittedName>
        <fullName evidence="7">Guanine nucleotide-binding protein subunit alpha-13</fullName>
    </submittedName>
</protein>
<dbReference type="InterPro" id="IPR001019">
    <property type="entry name" value="Gprotein_alpha_su"/>
</dbReference>
<dbReference type="GO" id="GO:0005525">
    <property type="term" value="F:GTP binding"/>
    <property type="evidence" value="ECO:0007669"/>
    <property type="project" value="UniProtKB-KW"/>
</dbReference>
<dbReference type="GO" id="GO:0005737">
    <property type="term" value="C:cytoplasm"/>
    <property type="evidence" value="ECO:0007669"/>
    <property type="project" value="TreeGrafter"/>
</dbReference>
<dbReference type="GO" id="GO:0031683">
    <property type="term" value="F:G-protein beta/gamma-subunit complex binding"/>
    <property type="evidence" value="ECO:0007669"/>
    <property type="project" value="InterPro"/>
</dbReference>
<proteinExistence type="predicted"/>
<dbReference type="GO" id="GO:0031526">
    <property type="term" value="C:brush border membrane"/>
    <property type="evidence" value="ECO:0007669"/>
    <property type="project" value="TreeGrafter"/>
</dbReference>
<evidence type="ECO:0000256" key="4">
    <source>
        <dbReference type="ARBA" id="ARBA00023134"/>
    </source>
</evidence>
<feature type="binding site" evidence="6">
    <location>
        <position position="165"/>
    </location>
    <ligand>
        <name>GTP</name>
        <dbReference type="ChEBI" id="CHEBI:37565"/>
    </ligand>
</feature>